<dbReference type="InterPro" id="IPR037212">
    <property type="entry name" value="Med7/Med21-like"/>
</dbReference>
<dbReference type="InterPro" id="IPR009244">
    <property type="entry name" value="Mediatior_Med7"/>
</dbReference>
<dbReference type="Proteomes" id="UP000030680">
    <property type="component" value="Unassembled WGS sequence"/>
</dbReference>
<evidence type="ECO:0000256" key="6">
    <source>
        <dbReference type="RuleBase" id="RU364060"/>
    </source>
</evidence>
<dbReference type="KEGG" id="gsl:Gasu_26830"/>
<keyword evidence="6" id="KW-0010">Activator</keyword>
<reference evidence="9" key="1">
    <citation type="journal article" date="2013" name="Science">
        <title>Gene transfer from bacteria and archaea facilitated evolution of an extremophilic eukaryote.</title>
        <authorList>
            <person name="Schonknecht G."/>
            <person name="Chen W.H."/>
            <person name="Ternes C.M."/>
            <person name="Barbier G.G."/>
            <person name="Shrestha R.P."/>
            <person name="Stanke M."/>
            <person name="Brautigam A."/>
            <person name="Baker B.J."/>
            <person name="Banfield J.F."/>
            <person name="Garavito R.M."/>
            <person name="Carr K."/>
            <person name="Wilkerson C."/>
            <person name="Rensing S.A."/>
            <person name="Gagneul D."/>
            <person name="Dickenson N.E."/>
            <person name="Oesterhelt C."/>
            <person name="Lercher M.J."/>
            <person name="Weber A.P."/>
        </authorList>
    </citation>
    <scope>NUCLEOTIDE SEQUENCE [LARGE SCALE GENOMIC DNA]</scope>
    <source>
        <strain evidence="9">074W</strain>
    </source>
</reference>
<evidence type="ECO:0000256" key="4">
    <source>
        <dbReference type="ARBA" id="ARBA00023163"/>
    </source>
</evidence>
<comment type="similarity">
    <text evidence="2 6">Belongs to the Mediator complex subunit 7 family.</text>
</comment>
<dbReference type="GO" id="GO:0003712">
    <property type="term" value="F:transcription coregulator activity"/>
    <property type="evidence" value="ECO:0007669"/>
    <property type="project" value="InterPro"/>
</dbReference>
<dbReference type="AlphaFoldDB" id="M2W2I2"/>
<evidence type="ECO:0000313" key="8">
    <source>
        <dbReference type="EMBL" id="EME29896.1"/>
    </source>
</evidence>
<keyword evidence="5 6" id="KW-0539">Nucleus</keyword>
<dbReference type="STRING" id="130081.M2W2I2"/>
<evidence type="ECO:0000313" key="9">
    <source>
        <dbReference type="Proteomes" id="UP000030680"/>
    </source>
</evidence>
<dbReference type="EMBL" id="KB454504">
    <property type="protein sequence ID" value="EME29896.1"/>
    <property type="molecule type" value="Genomic_DNA"/>
</dbReference>
<dbReference type="RefSeq" id="XP_005706416.1">
    <property type="nucleotide sequence ID" value="XM_005706359.1"/>
</dbReference>
<sequence>MSSETRKAVPQFPFPPKELYEPFRDSSYVQDPPRPPDKDSEFVIFGVPRKMGKELLASLESQGHSILFKVTEKKTGAIKRLILCCLKRYMNILDNLTTSKPDWSTIEEELRLIEEQFVNIYHLLNILRLEQAKWRLYKLFNSQVSKKEDLAEKLRKGRHDVLLSLKTDTQDLSSTFDWKESFNSFLSHDIPKETCKEDRVSSERYWDMRETIESILNEEKSDV</sequence>
<name>M2W2I2_GALSU</name>
<keyword evidence="4 6" id="KW-0804">Transcription</keyword>
<dbReference type="SUPFAM" id="SSF140718">
    <property type="entry name" value="Mediator hinge subcomplex-like"/>
    <property type="match status" value="1"/>
</dbReference>
<evidence type="ECO:0000256" key="2">
    <source>
        <dbReference type="ARBA" id="ARBA00009994"/>
    </source>
</evidence>
<dbReference type="GO" id="GO:0070847">
    <property type="term" value="C:core mediator complex"/>
    <property type="evidence" value="ECO:0007669"/>
    <property type="project" value="TreeGrafter"/>
</dbReference>
<dbReference type="GeneID" id="17088660"/>
<comment type="subcellular location">
    <subcellularLocation>
        <location evidence="1 6">Nucleus</location>
    </subcellularLocation>
</comment>
<feature type="region of interest" description="Disordered" evidence="7">
    <location>
        <begin position="1"/>
        <end position="39"/>
    </location>
</feature>
<evidence type="ECO:0000256" key="3">
    <source>
        <dbReference type="ARBA" id="ARBA00023015"/>
    </source>
</evidence>
<dbReference type="PANTHER" id="PTHR21428:SF11">
    <property type="entry name" value="MEDIATOR OF RNA POLYMERASE II TRANSCRIPTION SUBUNIT 7"/>
    <property type="match status" value="1"/>
</dbReference>
<comment type="function">
    <text evidence="6">Component of the Mediator complex, a coactivator involved in the regulated transcription of nearly all RNA polymerase II-dependent genes. Mediator functions as a bridge to convey information from gene-specific regulatory proteins to the basal RNA polymerase II transcription machinery.</text>
</comment>
<proteinExistence type="inferred from homology"/>
<accession>M2W2I2</accession>
<dbReference type="PANTHER" id="PTHR21428">
    <property type="entry name" value="MEDIATOR OF RNA POLYMERASE II TRANSCRIPTION SUBUNIT 7"/>
    <property type="match status" value="1"/>
</dbReference>
<dbReference type="InterPro" id="IPR044888">
    <property type="entry name" value="Mediatior_Med7_sf"/>
</dbReference>
<organism evidence="8 9">
    <name type="scientific">Galdieria sulphuraria</name>
    <name type="common">Red alga</name>
    <dbReference type="NCBI Taxonomy" id="130081"/>
    <lineage>
        <taxon>Eukaryota</taxon>
        <taxon>Rhodophyta</taxon>
        <taxon>Bangiophyceae</taxon>
        <taxon>Galdieriales</taxon>
        <taxon>Galdieriaceae</taxon>
        <taxon>Galdieria</taxon>
    </lineage>
</organism>
<dbReference type="GO" id="GO:0006357">
    <property type="term" value="P:regulation of transcription by RNA polymerase II"/>
    <property type="evidence" value="ECO:0007669"/>
    <property type="project" value="InterPro"/>
</dbReference>
<dbReference type="OMA" id="HIEIETM"/>
<dbReference type="Pfam" id="PF05983">
    <property type="entry name" value="Med7"/>
    <property type="match status" value="1"/>
</dbReference>
<gene>
    <name evidence="8" type="ORF">Gasu_26830</name>
</gene>
<evidence type="ECO:0000256" key="5">
    <source>
        <dbReference type="ARBA" id="ARBA00023242"/>
    </source>
</evidence>
<protein>
    <recommendedName>
        <fullName evidence="6">Mediator of RNA polymerase II transcription subunit 7</fullName>
    </recommendedName>
</protein>
<dbReference type="OrthoDB" id="10253553at2759"/>
<keyword evidence="3 6" id="KW-0805">Transcription regulation</keyword>
<evidence type="ECO:0000256" key="7">
    <source>
        <dbReference type="SAM" id="MobiDB-lite"/>
    </source>
</evidence>
<dbReference type="Gene3D" id="6.10.140.200">
    <property type="match status" value="1"/>
</dbReference>
<keyword evidence="9" id="KW-1185">Reference proteome</keyword>
<dbReference type="Gramene" id="EME29896">
    <property type="protein sequence ID" value="EME29896"/>
    <property type="gene ID" value="Gasu_26830"/>
</dbReference>
<dbReference type="GO" id="GO:0016592">
    <property type="term" value="C:mediator complex"/>
    <property type="evidence" value="ECO:0007669"/>
    <property type="project" value="InterPro"/>
</dbReference>
<evidence type="ECO:0000256" key="1">
    <source>
        <dbReference type="ARBA" id="ARBA00004123"/>
    </source>
</evidence>
<comment type="subunit">
    <text evidence="6">Component of the Mediator complex.</text>
</comment>